<dbReference type="Proteomes" id="UP000567922">
    <property type="component" value="Unassembled WGS sequence"/>
</dbReference>
<dbReference type="PANTHER" id="PTHR34583:SF2">
    <property type="entry name" value="ANTIPORTER SUBUNIT MNHC2-RELATED"/>
    <property type="match status" value="1"/>
</dbReference>
<dbReference type="EMBL" id="JACHWS010000002">
    <property type="protein sequence ID" value="MBB3037863.1"/>
    <property type="molecule type" value="Genomic_DNA"/>
</dbReference>
<dbReference type="RefSeq" id="WP_064441345.1">
    <property type="nucleotide sequence ID" value="NZ_BDDI01000013.1"/>
</dbReference>
<dbReference type="PANTHER" id="PTHR34583">
    <property type="entry name" value="ANTIPORTER SUBUNIT MNHC2-RELATED"/>
    <property type="match status" value="1"/>
</dbReference>
<keyword evidence="4 8" id="KW-0812">Transmembrane</keyword>
<comment type="similarity">
    <text evidence="2">Belongs to the CPA3 antiporters (TC 2.A.63) subunit C family.</text>
</comment>
<organism evidence="9 10">
    <name type="scientific">Hoyosella altamirensis</name>
    <dbReference type="NCBI Taxonomy" id="616997"/>
    <lineage>
        <taxon>Bacteria</taxon>
        <taxon>Bacillati</taxon>
        <taxon>Actinomycetota</taxon>
        <taxon>Actinomycetes</taxon>
        <taxon>Mycobacteriales</taxon>
        <taxon>Hoyosellaceae</taxon>
        <taxon>Hoyosella</taxon>
    </lineage>
</organism>
<feature type="compositionally biased region" description="Basic and acidic residues" evidence="7">
    <location>
        <begin position="142"/>
        <end position="155"/>
    </location>
</feature>
<evidence type="ECO:0000313" key="10">
    <source>
        <dbReference type="Proteomes" id="UP000567922"/>
    </source>
</evidence>
<sequence>MTLALFVGVLVAGGVYLVLQRGMVRITFGFVLLGHAANLVLLSAGVASRREAPLVQLSDLAGAADALPQAFALTAIVIAFSITIYMLTLAGAGSGDDDTDDPPMSADKPRPPGAEETVTETDAGSTDKIQRGDVPSASPKGEGMRTSDVHGEGNP</sequence>
<feature type="region of interest" description="Disordered" evidence="7">
    <location>
        <begin position="94"/>
        <end position="155"/>
    </location>
</feature>
<keyword evidence="3" id="KW-1003">Cell membrane</keyword>
<keyword evidence="10" id="KW-1185">Reference proteome</keyword>
<dbReference type="InterPro" id="IPR050601">
    <property type="entry name" value="CPA3_antiporter_subunitC"/>
</dbReference>
<comment type="subcellular location">
    <subcellularLocation>
        <location evidence="1">Cell membrane</location>
        <topology evidence="1">Multi-pass membrane protein</topology>
    </subcellularLocation>
</comment>
<dbReference type="Pfam" id="PF00420">
    <property type="entry name" value="Oxidored_q2"/>
    <property type="match status" value="1"/>
</dbReference>
<feature type="transmembrane region" description="Helical" evidence="8">
    <location>
        <begin position="70"/>
        <end position="92"/>
    </location>
</feature>
<keyword evidence="5 8" id="KW-1133">Transmembrane helix</keyword>
<name>A0A839RPE3_9ACTN</name>
<keyword evidence="6 8" id="KW-0472">Membrane</keyword>
<evidence type="ECO:0000256" key="6">
    <source>
        <dbReference type="ARBA" id="ARBA00023136"/>
    </source>
</evidence>
<evidence type="ECO:0000256" key="1">
    <source>
        <dbReference type="ARBA" id="ARBA00004651"/>
    </source>
</evidence>
<comment type="caution">
    <text evidence="9">The sequence shown here is derived from an EMBL/GenBank/DDBJ whole genome shotgun (WGS) entry which is preliminary data.</text>
</comment>
<evidence type="ECO:0000256" key="4">
    <source>
        <dbReference type="ARBA" id="ARBA00022692"/>
    </source>
</evidence>
<dbReference type="OrthoDB" id="9799219at2"/>
<dbReference type="GO" id="GO:0005886">
    <property type="term" value="C:plasma membrane"/>
    <property type="evidence" value="ECO:0007669"/>
    <property type="project" value="UniProtKB-SubCell"/>
</dbReference>
<proteinExistence type="inferred from homology"/>
<dbReference type="InterPro" id="IPR039428">
    <property type="entry name" value="NUOK/Mnh_C1-like"/>
</dbReference>
<evidence type="ECO:0000256" key="3">
    <source>
        <dbReference type="ARBA" id="ARBA00022475"/>
    </source>
</evidence>
<evidence type="ECO:0000256" key="2">
    <source>
        <dbReference type="ARBA" id="ARBA00010388"/>
    </source>
</evidence>
<reference evidence="9 10" key="1">
    <citation type="submission" date="2020-08" db="EMBL/GenBank/DDBJ databases">
        <title>Sequencing the genomes of 1000 actinobacteria strains.</title>
        <authorList>
            <person name="Klenk H.-P."/>
        </authorList>
    </citation>
    <scope>NUCLEOTIDE SEQUENCE [LARGE SCALE GENOMIC DNA]</scope>
    <source>
        <strain evidence="9 10">DSM 45258</strain>
    </source>
</reference>
<protein>
    <submittedName>
        <fullName evidence="9">Multicomponent Na+:H+ antiporter subunit C</fullName>
    </submittedName>
</protein>
<dbReference type="AlphaFoldDB" id="A0A839RPE3"/>
<evidence type="ECO:0000256" key="7">
    <source>
        <dbReference type="SAM" id="MobiDB-lite"/>
    </source>
</evidence>
<accession>A0A839RPE3</accession>
<feature type="transmembrane region" description="Helical" evidence="8">
    <location>
        <begin position="27"/>
        <end position="49"/>
    </location>
</feature>
<evidence type="ECO:0000313" key="9">
    <source>
        <dbReference type="EMBL" id="MBB3037863.1"/>
    </source>
</evidence>
<dbReference type="Gene3D" id="1.10.287.3510">
    <property type="match status" value="1"/>
</dbReference>
<evidence type="ECO:0000256" key="8">
    <source>
        <dbReference type="SAM" id="Phobius"/>
    </source>
</evidence>
<evidence type="ECO:0000256" key="5">
    <source>
        <dbReference type="ARBA" id="ARBA00022989"/>
    </source>
</evidence>
<gene>
    <name evidence="9" type="ORF">FHU29_002312</name>
</gene>